<dbReference type="EMBL" id="GBYB01010148">
    <property type="protein sequence ID" value="JAG79915.1"/>
    <property type="molecule type" value="Transcribed_RNA"/>
</dbReference>
<dbReference type="AlphaFoldDB" id="A0A0C9Q7J7"/>
<evidence type="ECO:0000313" key="2">
    <source>
        <dbReference type="EMBL" id="JAG79915.1"/>
    </source>
</evidence>
<name>A0A0C9Q7J7_9HYME</name>
<gene>
    <name evidence="2" type="primary">PBAN</name>
    <name evidence="4" type="synonym">LOC105263998</name>
    <name evidence="2" type="ORF">g.7139</name>
</gene>
<keyword evidence="1" id="KW-0732">Signal</keyword>
<feature type="signal peptide" evidence="1">
    <location>
        <begin position="1"/>
        <end position="25"/>
    </location>
</feature>
<protein>
    <submittedName>
        <fullName evidence="2">PBAN protein</fullName>
    </submittedName>
    <submittedName>
        <fullName evidence="4">PBAN-type neuropeptides</fullName>
    </submittedName>
</protein>
<dbReference type="OrthoDB" id="6424205at2759"/>
<reference evidence="2" key="1">
    <citation type="submission" date="2015-01" db="EMBL/GenBank/DDBJ databases">
        <title>Transcriptome Assembly of Fopius arisanus.</title>
        <authorList>
            <person name="Geib S."/>
        </authorList>
    </citation>
    <scope>NUCLEOTIDE SEQUENCE</scope>
</reference>
<sequence length="186" mass="21014">MVATSCTSACVLVACLLAAIDLVICDYDGDQPTSLDFNGLCNGGRCSETGDGIAGAMWFGPRLGRKRRSDEKMETIDEDVEAMADVINGGPWTYVQYPGAGDKRHTTQFTPRLGRELTDDILQKYLNYDLERNRLSRYIDREFEDMTINHHQPPTPPPQFAPRLGRHLPFNPSPRLGRHLRFMRRA</sequence>
<reference evidence="4" key="2">
    <citation type="submission" date="2025-04" db="UniProtKB">
        <authorList>
            <consortium name="RefSeq"/>
        </authorList>
    </citation>
    <scope>IDENTIFICATION</scope>
    <source>
        <strain evidence="4">USDA-PBARC FA_bdor</strain>
        <tissue evidence="4">Whole organism</tissue>
    </source>
</reference>
<dbReference type="Proteomes" id="UP000694866">
    <property type="component" value="Unplaced"/>
</dbReference>
<organism evidence="2">
    <name type="scientific">Fopius arisanus</name>
    <dbReference type="NCBI Taxonomy" id="64838"/>
    <lineage>
        <taxon>Eukaryota</taxon>
        <taxon>Metazoa</taxon>
        <taxon>Ecdysozoa</taxon>
        <taxon>Arthropoda</taxon>
        <taxon>Hexapoda</taxon>
        <taxon>Insecta</taxon>
        <taxon>Pterygota</taxon>
        <taxon>Neoptera</taxon>
        <taxon>Endopterygota</taxon>
        <taxon>Hymenoptera</taxon>
        <taxon>Apocrita</taxon>
        <taxon>Ichneumonoidea</taxon>
        <taxon>Braconidae</taxon>
        <taxon>Opiinae</taxon>
        <taxon>Fopius</taxon>
    </lineage>
</organism>
<accession>A0A9R1SXE6</accession>
<keyword evidence="4" id="KW-0527">Neuropeptide</keyword>
<dbReference type="GeneID" id="105263998"/>
<proteinExistence type="predicted"/>
<accession>A0A0C9Q7J7</accession>
<evidence type="ECO:0000256" key="1">
    <source>
        <dbReference type="SAM" id="SignalP"/>
    </source>
</evidence>
<evidence type="ECO:0000313" key="3">
    <source>
        <dbReference type="Proteomes" id="UP000694866"/>
    </source>
</evidence>
<evidence type="ECO:0000313" key="4">
    <source>
        <dbReference type="RefSeq" id="XP_011298848.1"/>
    </source>
</evidence>
<dbReference type="CTD" id="692749"/>
<dbReference type="KEGG" id="fas:105263998"/>
<keyword evidence="3" id="KW-1185">Reference proteome</keyword>
<dbReference type="RefSeq" id="XP_011298848.1">
    <property type="nucleotide sequence ID" value="XM_011300546.1"/>
</dbReference>
<dbReference type="GO" id="GO:0007218">
    <property type="term" value="P:neuropeptide signaling pathway"/>
    <property type="evidence" value="ECO:0007669"/>
    <property type="project" value="UniProtKB-KW"/>
</dbReference>
<feature type="chain" id="PRO_5044541406" evidence="1">
    <location>
        <begin position="26"/>
        <end position="186"/>
    </location>
</feature>